<evidence type="ECO:0000313" key="7">
    <source>
        <dbReference type="Proteomes" id="UP000663841"/>
    </source>
</evidence>
<evidence type="ECO:0000256" key="3">
    <source>
        <dbReference type="ARBA" id="ARBA00022777"/>
    </source>
</evidence>
<comment type="caution">
    <text evidence="6">The sequence shown here is derived from an EMBL/GenBank/DDBJ whole genome shotgun (WGS) entry which is preliminary data.</text>
</comment>
<name>A0A8H3A3J6_9AGAM</name>
<dbReference type="InterPro" id="IPR050538">
    <property type="entry name" value="MAP_kinase_kinase_kinase"/>
</dbReference>
<dbReference type="InterPro" id="IPR000719">
    <property type="entry name" value="Prot_kinase_dom"/>
</dbReference>
<keyword evidence="1" id="KW-0808">Transferase</keyword>
<keyword evidence="2" id="KW-0547">Nucleotide-binding</keyword>
<reference evidence="6" key="1">
    <citation type="submission" date="2021-01" db="EMBL/GenBank/DDBJ databases">
        <authorList>
            <person name="Kaushik A."/>
        </authorList>
    </citation>
    <scope>NUCLEOTIDE SEQUENCE</scope>
    <source>
        <strain evidence="6">AG3-T5</strain>
    </source>
</reference>
<dbReference type="GO" id="GO:0004672">
    <property type="term" value="F:protein kinase activity"/>
    <property type="evidence" value="ECO:0007669"/>
    <property type="project" value="InterPro"/>
</dbReference>
<dbReference type="PANTHER" id="PTHR48016:SF56">
    <property type="entry name" value="MAPKK KINASE"/>
    <property type="match status" value="1"/>
</dbReference>
<evidence type="ECO:0000259" key="5">
    <source>
        <dbReference type="PROSITE" id="PS50011"/>
    </source>
</evidence>
<evidence type="ECO:0000256" key="2">
    <source>
        <dbReference type="ARBA" id="ARBA00022741"/>
    </source>
</evidence>
<accession>A0A8H3A3J6</accession>
<dbReference type="SMART" id="SM00220">
    <property type="entry name" value="S_TKc"/>
    <property type="match status" value="1"/>
</dbReference>
<dbReference type="GO" id="GO:0000165">
    <property type="term" value="P:MAPK cascade"/>
    <property type="evidence" value="ECO:0007669"/>
    <property type="project" value="UniProtKB-ARBA"/>
</dbReference>
<dbReference type="PANTHER" id="PTHR48016">
    <property type="entry name" value="MAP KINASE KINASE KINASE SSK2-RELATED-RELATED"/>
    <property type="match status" value="1"/>
</dbReference>
<dbReference type="EMBL" id="CAJMWW010000031">
    <property type="protein sequence ID" value="CAE6404004.1"/>
    <property type="molecule type" value="Genomic_DNA"/>
</dbReference>
<feature type="domain" description="Protein kinase" evidence="5">
    <location>
        <begin position="1"/>
        <end position="155"/>
    </location>
</feature>
<dbReference type="Proteomes" id="UP000663841">
    <property type="component" value="Unassembled WGS sequence"/>
</dbReference>
<evidence type="ECO:0000313" key="6">
    <source>
        <dbReference type="EMBL" id="CAE6404004.1"/>
    </source>
</evidence>
<dbReference type="SUPFAM" id="SSF56112">
    <property type="entry name" value="Protein kinase-like (PK-like)"/>
    <property type="match status" value="1"/>
</dbReference>
<proteinExistence type="predicted"/>
<dbReference type="PROSITE" id="PS50011">
    <property type="entry name" value="PROTEIN_KINASE_DOM"/>
    <property type="match status" value="1"/>
</dbReference>
<keyword evidence="3" id="KW-0418">Kinase</keyword>
<evidence type="ECO:0000256" key="4">
    <source>
        <dbReference type="ARBA" id="ARBA00022840"/>
    </source>
</evidence>
<dbReference type="GO" id="GO:0005524">
    <property type="term" value="F:ATP binding"/>
    <property type="evidence" value="ECO:0007669"/>
    <property type="project" value="UniProtKB-KW"/>
</dbReference>
<sequence length="162" mass="17356">MQIHGDLKGANVLVAHDGTPMLADFGNAAIADATLQFTQTRTGPSFSPRWTAPEILNGDSGHTKVGDVYSLGMTILEVITGQAPYSGVREQALFMHIVVRAGMPDRPLDVIPEASVFGNVLWAILMSCWSRNPNQRPVAAEVEHMLGGISDHRLIPVLGNSG</sequence>
<evidence type="ECO:0000256" key="1">
    <source>
        <dbReference type="ARBA" id="ARBA00022679"/>
    </source>
</evidence>
<dbReference type="InterPro" id="IPR011009">
    <property type="entry name" value="Kinase-like_dom_sf"/>
</dbReference>
<dbReference type="AlphaFoldDB" id="A0A8H3A3J6"/>
<organism evidence="6 7">
    <name type="scientific">Rhizoctonia solani</name>
    <dbReference type="NCBI Taxonomy" id="456999"/>
    <lineage>
        <taxon>Eukaryota</taxon>
        <taxon>Fungi</taxon>
        <taxon>Dikarya</taxon>
        <taxon>Basidiomycota</taxon>
        <taxon>Agaricomycotina</taxon>
        <taxon>Agaricomycetes</taxon>
        <taxon>Cantharellales</taxon>
        <taxon>Ceratobasidiaceae</taxon>
        <taxon>Rhizoctonia</taxon>
    </lineage>
</organism>
<dbReference type="Gene3D" id="1.10.510.10">
    <property type="entry name" value="Transferase(Phosphotransferase) domain 1"/>
    <property type="match status" value="1"/>
</dbReference>
<protein>
    <recommendedName>
        <fullName evidence="5">Protein kinase domain-containing protein</fullName>
    </recommendedName>
</protein>
<gene>
    <name evidence="6" type="ORF">RDB_LOCUS11521</name>
</gene>
<dbReference type="Pfam" id="PF00069">
    <property type="entry name" value="Pkinase"/>
    <property type="match status" value="1"/>
</dbReference>
<keyword evidence="4" id="KW-0067">ATP-binding</keyword>